<keyword evidence="4" id="KW-1185">Reference proteome</keyword>
<keyword evidence="1" id="KW-1133">Transmembrane helix</keyword>
<dbReference type="RefSeq" id="XP_009057080.1">
    <property type="nucleotide sequence ID" value="XM_009058832.1"/>
</dbReference>
<dbReference type="KEGG" id="lgi:LOTGIDRAFT_162805"/>
<proteinExistence type="predicted"/>
<accession>V3ZLA8</accession>
<dbReference type="GeneID" id="20239137"/>
<name>V3ZLA8_LOTGI</name>
<sequence>MKSVVCLMVFLSISTDSDGFIQRYCDQFKSCFLCGCGDKSVFNISCEDKNDIILMEHGGNVMRESEYDSDDCPLDSYETCKESNSTSILKIQDRNEVYKNCMLKNCCEIINKVRIKSGNKRLMNYPFYCYPKSFLIDLSNEINENVEFPMIYFSGEKFVGQKIDCDCFFSFGHLYLNNIFINLKPDTCSKVKLFNKNQNLLNCSETPMLVTENDYIVDELKLEIRGMEPDVEDILFFRFWGFNRNINCSGCRNSTDITASRFHTTDSSTINIPATTPLATYSSTTDLFATVDPTTTADIPVSRTLAADSSAKDPTTIVYPTRVDHVPTADDERSRDAETSTIESTTPVVNINQTYNISTVILGGILTALIIINIVCITLYCFISFLKIKRISFLGPEK</sequence>
<keyword evidence="2" id="KW-0732">Signal</keyword>
<feature type="transmembrane region" description="Helical" evidence="1">
    <location>
        <begin position="360"/>
        <end position="383"/>
    </location>
</feature>
<organism evidence="3 4">
    <name type="scientific">Lottia gigantea</name>
    <name type="common">Giant owl limpet</name>
    <dbReference type="NCBI Taxonomy" id="225164"/>
    <lineage>
        <taxon>Eukaryota</taxon>
        <taxon>Metazoa</taxon>
        <taxon>Spiralia</taxon>
        <taxon>Lophotrochozoa</taxon>
        <taxon>Mollusca</taxon>
        <taxon>Gastropoda</taxon>
        <taxon>Patellogastropoda</taxon>
        <taxon>Lottioidea</taxon>
        <taxon>Lottiidae</taxon>
        <taxon>Lottia</taxon>
    </lineage>
</organism>
<dbReference type="CTD" id="20239137"/>
<keyword evidence="1" id="KW-0812">Transmembrane</keyword>
<gene>
    <name evidence="3" type="ORF">LOTGIDRAFT_162805</name>
</gene>
<evidence type="ECO:0000313" key="4">
    <source>
        <dbReference type="Proteomes" id="UP000030746"/>
    </source>
</evidence>
<dbReference type="EMBL" id="KB202124">
    <property type="protein sequence ID" value="ESO92153.1"/>
    <property type="molecule type" value="Genomic_DNA"/>
</dbReference>
<protein>
    <submittedName>
        <fullName evidence="3">Uncharacterized protein</fullName>
    </submittedName>
</protein>
<evidence type="ECO:0000313" key="3">
    <source>
        <dbReference type="EMBL" id="ESO92153.1"/>
    </source>
</evidence>
<feature type="signal peptide" evidence="2">
    <location>
        <begin position="1"/>
        <end position="19"/>
    </location>
</feature>
<dbReference type="OrthoDB" id="10283047at2759"/>
<dbReference type="AlphaFoldDB" id="V3ZLA8"/>
<evidence type="ECO:0000256" key="1">
    <source>
        <dbReference type="SAM" id="Phobius"/>
    </source>
</evidence>
<dbReference type="Proteomes" id="UP000030746">
    <property type="component" value="Unassembled WGS sequence"/>
</dbReference>
<keyword evidence="1" id="KW-0472">Membrane</keyword>
<feature type="chain" id="PRO_5004715916" evidence="2">
    <location>
        <begin position="20"/>
        <end position="398"/>
    </location>
</feature>
<dbReference type="OMA" id="CKRIKIL"/>
<evidence type="ECO:0000256" key="2">
    <source>
        <dbReference type="SAM" id="SignalP"/>
    </source>
</evidence>
<dbReference type="HOGENOM" id="CLU_050292_0_0_1"/>
<reference evidence="3 4" key="1">
    <citation type="journal article" date="2013" name="Nature">
        <title>Insights into bilaterian evolution from three spiralian genomes.</title>
        <authorList>
            <person name="Simakov O."/>
            <person name="Marletaz F."/>
            <person name="Cho S.J."/>
            <person name="Edsinger-Gonzales E."/>
            <person name="Havlak P."/>
            <person name="Hellsten U."/>
            <person name="Kuo D.H."/>
            <person name="Larsson T."/>
            <person name="Lv J."/>
            <person name="Arendt D."/>
            <person name="Savage R."/>
            <person name="Osoegawa K."/>
            <person name="de Jong P."/>
            <person name="Grimwood J."/>
            <person name="Chapman J.A."/>
            <person name="Shapiro H."/>
            <person name="Aerts A."/>
            <person name="Otillar R.P."/>
            <person name="Terry A.Y."/>
            <person name="Boore J.L."/>
            <person name="Grigoriev I.V."/>
            <person name="Lindberg D.R."/>
            <person name="Seaver E.C."/>
            <person name="Weisblat D.A."/>
            <person name="Putnam N.H."/>
            <person name="Rokhsar D.S."/>
        </authorList>
    </citation>
    <scope>NUCLEOTIDE SEQUENCE [LARGE SCALE GENOMIC DNA]</scope>
</reference>